<evidence type="ECO:0000313" key="2">
    <source>
        <dbReference type="EMBL" id="JAD90367.1"/>
    </source>
</evidence>
<sequence>MTRLDAQHSVFPPTPWLRSAEASPHCPHKRAARRTEPSRVCTHPPVALVAIRMCLPTAGHTPCLA</sequence>
<name>A0A0A9E2Z2_ARUDO</name>
<evidence type="ECO:0000256" key="1">
    <source>
        <dbReference type="SAM" id="MobiDB-lite"/>
    </source>
</evidence>
<dbReference type="AlphaFoldDB" id="A0A0A9E2Z2"/>
<protein>
    <submittedName>
        <fullName evidence="2">Uncharacterized protein</fullName>
    </submittedName>
</protein>
<accession>A0A0A9E2Z2</accession>
<reference evidence="2" key="2">
    <citation type="journal article" date="2015" name="Data Brief">
        <title>Shoot transcriptome of the giant reed, Arundo donax.</title>
        <authorList>
            <person name="Barrero R.A."/>
            <person name="Guerrero F.D."/>
            <person name="Moolhuijzen P."/>
            <person name="Goolsby J.A."/>
            <person name="Tidwell J."/>
            <person name="Bellgard S.E."/>
            <person name="Bellgard M.I."/>
        </authorList>
    </citation>
    <scope>NUCLEOTIDE SEQUENCE</scope>
    <source>
        <tissue evidence="2">Shoot tissue taken approximately 20 cm above the soil surface</tissue>
    </source>
</reference>
<organism evidence="2">
    <name type="scientific">Arundo donax</name>
    <name type="common">Giant reed</name>
    <name type="synonym">Donax arundinaceus</name>
    <dbReference type="NCBI Taxonomy" id="35708"/>
    <lineage>
        <taxon>Eukaryota</taxon>
        <taxon>Viridiplantae</taxon>
        <taxon>Streptophyta</taxon>
        <taxon>Embryophyta</taxon>
        <taxon>Tracheophyta</taxon>
        <taxon>Spermatophyta</taxon>
        <taxon>Magnoliopsida</taxon>
        <taxon>Liliopsida</taxon>
        <taxon>Poales</taxon>
        <taxon>Poaceae</taxon>
        <taxon>PACMAD clade</taxon>
        <taxon>Arundinoideae</taxon>
        <taxon>Arundineae</taxon>
        <taxon>Arundo</taxon>
    </lineage>
</organism>
<reference evidence="2" key="1">
    <citation type="submission" date="2014-09" db="EMBL/GenBank/DDBJ databases">
        <authorList>
            <person name="Magalhaes I.L.F."/>
            <person name="Oliveira U."/>
            <person name="Santos F.R."/>
            <person name="Vidigal T.H.D.A."/>
            <person name="Brescovit A.D."/>
            <person name="Santos A.J."/>
        </authorList>
    </citation>
    <scope>NUCLEOTIDE SEQUENCE</scope>
    <source>
        <tissue evidence="2">Shoot tissue taken approximately 20 cm above the soil surface</tissue>
    </source>
</reference>
<feature type="region of interest" description="Disordered" evidence="1">
    <location>
        <begin position="1"/>
        <end position="39"/>
    </location>
</feature>
<dbReference type="EMBL" id="GBRH01207528">
    <property type="protein sequence ID" value="JAD90367.1"/>
    <property type="molecule type" value="Transcribed_RNA"/>
</dbReference>
<proteinExistence type="predicted"/>